<dbReference type="PRINTS" id="PR00237">
    <property type="entry name" value="GPCRRHODOPSN"/>
</dbReference>
<dbReference type="PANTHER" id="PTHR46273:SF4">
    <property type="entry name" value="AT19640P"/>
    <property type="match status" value="1"/>
</dbReference>
<keyword evidence="3 7" id="KW-0812">Transmembrane</keyword>
<feature type="transmembrane region" description="Helical" evidence="7">
    <location>
        <begin position="413"/>
        <end position="438"/>
    </location>
</feature>
<keyword evidence="10" id="KW-1185">Reference proteome</keyword>
<protein>
    <recommendedName>
        <fullName evidence="8">G-protein coupled receptors family 1 profile domain-containing protein</fullName>
    </recommendedName>
</protein>
<evidence type="ECO:0000256" key="5">
    <source>
        <dbReference type="ARBA" id="ARBA00023136"/>
    </source>
</evidence>
<dbReference type="SUPFAM" id="SSF81321">
    <property type="entry name" value="Family A G protein-coupled receptor-like"/>
    <property type="match status" value="1"/>
</dbReference>
<dbReference type="InterPro" id="IPR017452">
    <property type="entry name" value="GPCR_Rhodpsn_7TM"/>
</dbReference>
<dbReference type="PANTHER" id="PTHR46273">
    <property type="entry name" value="MYOSUPPRESSIN RECEPTOR 1, ISOFORM B-RELATED"/>
    <property type="match status" value="1"/>
</dbReference>
<feature type="domain" description="G-protein coupled receptors family 1 profile" evidence="8">
    <location>
        <begin position="177"/>
        <end position="437"/>
    </location>
</feature>
<dbReference type="Gene3D" id="1.20.1070.10">
    <property type="entry name" value="Rhodopsin 7-helix transmembrane proteins"/>
    <property type="match status" value="1"/>
</dbReference>
<dbReference type="AlphaFoldDB" id="A0A8J6HAF2"/>
<evidence type="ECO:0000256" key="6">
    <source>
        <dbReference type="SAM" id="MobiDB-lite"/>
    </source>
</evidence>
<comment type="caution">
    <text evidence="9">The sequence shown here is derived from an EMBL/GenBank/DDBJ whole genome shotgun (WGS) entry which is preliminary data.</text>
</comment>
<gene>
    <name evidence="9" type="ORF">GEV33_011623</name>
</gene>
<feature type="transmembrane region" description="Helical" evidence="7">
    <location>
        <begin position="347"/>
        <end position="373"/>
    </location>
</feature>
<keyword evidence="5 7" id="KW-0472">Membrane</keyword>
<evidence type="ECO:0000256" key="7">
    <source>
        <dbReference type="SAM" id="Phobius"/>
    </source>
</evidence>
<dbReference type="Pfam" id="PF10324">
    <property type="entry name" value="7TM_GPCR_Srw"/>
    <property type="match status" value="1"/>
</dbReference>
<evidence type="ECO:0000259" key="8">
    <source>
        <dbReference type="PROSITE" id="PS50262"/>
    </source>
</evidence>
<feature type="transmembrane region" description="Helical" evidence="7">
    <location>
        <begin position="282"/>
        <end position="301"/>
    </location>
</feature>
<reference evidence="9" key="2">
    <citation type="submission" date="2021-08" db="EMBL/GenBank/DDBJ databases">
        <authorList>
            <person name="Eriksson T."/>
        </authorList>
    </citation>
    <scope>NUCLEOTIDE SEQUENCE</scope>
    <source>
        <strain evidence="9">Stoneville</strain>
        <tissue evidence="9">Whole head</tissue>
    </source>
</reference>
<dbReference type="Proteomes" id="UP000719412">
    <property type="component" value="Unassembled WGS sequence"/>
</dbReference>
<dbReference type="InterPro" id="IPR000276">
    <property type="entry name" value="GPCR_Rhodpsn"/>
</dbReference>
<evidence type="ECO:0000256" key="2">
    <source>
        <dbReference type="ARBA" id="ARBA00010663"/>
    </source>
</evidence>
<feature type="transmembrane region" description="Helical" evidence="7">
    <location>
        <begin position="231"/>
        <end position="261"/>
    </location>
</feature>
<accession>A0A8J6HAF2</accession>
<evidence type="ECO:0000313" key="9">
    <source>
        <dbReference type="EMBL" id="KAH0811169.1"/>
    </source>
</evidence>
<name>A0A8J6HAF2_TENMO</name>
<evidence type="ECO:0000256" key="4">
    <source>
        <dbReference type="ARBA" id="ARBA00022989"/>
    </source>
</evidence>
<comment type="similarity">
    <text evidence="2">Belongs to the G-protein coupled receptor 1 family.</text>
</comment>
<comment type="subcellular location">
    <subcellularLocation>
        <location evidence="1">Membrane</location>
    </subcellularLocation>
</comment>
<evidence type="ECO:0000313" key="10">
    <source>
        <dbReference type="Proteomes" id="UP000719412"/>
    </source>
</evidence>
<dbReference type="InterPro" id="IPR019427">
    <property type="entry name" value="7TM_GPCR_serpentine_rcpt_Srw"/>
</dbReference>
<dbReference type="EMBL" id="JABDTM020026994">
    <property type="protein sequence ID" value="KAH0811169.1"/>
    <property type="molecule type" value="Genomic_DNA"/>
</dbReference>
<sequence>MLLCMSVIVRWNGRGWPGKVPRSPVASPEKAKEQGNWYGKDSRPKAAVANRRTLSASEMCDTIEQVLPIEKLTSRKSVERKLISQSLNRPTFPTVQLKSDKSFSPFEKLRVKLHVETGSVSRVSLVLRWPGSRSRSGRTMNATSPNVTYCDLKDVRNAFSPYYTYLSLIICVFGSVTNVLNICVLTTKQMRCPTNMILTALALANLLVMLEYIPFVFLFNDGRKFAWHYTYNLAVFVIFHALFTQAFHFISCVLAVLLAIWQYIAVKYPQNNNKLCSNVRTKITLTCTFLLCPLVCIPLKMSLKIVKKPVSITETGEMLPRPSPNSSNTTVFVSDYKSEYLQNLSSYIYSFVIKLIPCILLTVLSCLLIVELVRAKERRENLMKPKTEETIKMRKPSQRFLEKEKQLDRTTRMLLAVLLLFLMVELPQAILGLLNVVIGKAFELQCYQMLGMSLTCFMTGFMDQLGGVYDKNRDDFVGVNPDPGGAKRHQSREVIIDKKKNLEVRH</sequence>
<dbReference type="InterPro" id="IPR053219">
    <property type="entry name" value="GPCR_Dmsr-1"/>
</dbReference>
<dbReference type="CDD" id="cd14978">
    <property type="entry name" value="7tmA_FMRFamide_R-like"/>
    <property type="match status" value="1"/>
</dbReference>
<keyword evidence="4 7" id="KW-1133">Transmembrane helix</keyword>
<organism evidence="9 10">
    <name type="scientific">Tenebrio molitor</name>
    <name type="common">Yellow mealworm beetle</name>
    <dbReference type="NCBI Taxonomy" id="7067"/>
    <lineage>
        <taxon>Eukaryota</taxon>
        <taxon>Metazoa</taxon>
        <taxon>Ecdysozoa</taxon>
        <taxon>Arthropoda</taxon>
        <taxon>Hexapoda</taxon>
        <taxon>Insecta</taxon>
        <taxon>Pterygota</taxon>
        <taxon>Neoptera</taxon>
        <taxon>Endopterygota</taxon>
        <taxon>Coleoptera</taxon>
        <taxon>Polyphaga</taxon>
        <taxon>Cucujiformia</taxon>
        <taxon>Tenebrionidae</taxon>
        <taxon>Tenebrio</taxon>
    </lineage>
</organism>
<proteinExistence type="inferred from homology"/>
<dbReference type="GO" id="GO:0008528">
    <property type="term" value="F:G protein-coupled peptide receptor activity"/>
    <property type="evidence" value="ECO:0007669"/>
    <property type="project" value="InterPro"/>
</dbReference>
<feature type="region of interest" description="Disordered" evidence="6">
    <location>
        <begin position="19"/>
        <end position="42"/>
    </location>
</feature>
<evidence type="ECO:0000256" key="3">
    <source>
        <dbReference type="ARBA" id="ARBA00022692"/>
    </source>
</evidence>
<feature type="transmembrane region" description="Helical" evidence="7">
    <location>
        <begin position="197"/>
        <end position="219"/>
    </location>
</feature>
<reference evidence="9" key="1">
    <citation type="journal article" date="2020" name="J Insects Food Feed">
        <title>The yellow mealworm (Tenebrio molitor) genome: a resource for the emerging insects as food and feed industry.</title>
        <authorList>
            <person name="Eriksson T."/>
            <person name="Andere A."/>
            <person name="Kelstrup H."/>
            <person name="Emery V."/>
            <person name="Picard C."/>
        </authorList>
    </citation>
    <scope>NUCLEOTIDE SEQUENCE</scope>
    <source>
        <strain evidence="9">Stoneville</strain>
        <tissue evidence="9">Whole head</tissue>
    </source>
</reference>
<dbReference type="GO" id="GO:0005886">
    <property type="term" value="C:plasma membrane"/>
    <property type="evidence" value="ECO:0007669"/>
    <property type="project" value="TreeGrafter"/>
</dbReference>
<feature type="transmembrane region" description="Helical" evidence="7">
    <location>
        <begin position="162"/>
        <end position="185"/>
    </location>
</feature>
<dbReference type="PROSITE" id="PS50262">
    <property type="entry name" value="G_PROTEIN_RECEP_F1_2"/>
    <property type="match status" value="1"/>
</dbReference>
<evidence type="ECO:0000256" key="1">
    <source>
        <dbReference type="ARBA" id="ARBA00004370"/>
    </source>
</evidence>